<dbReference type="AlphaFoldDB" id="A0A8T4IEP8"/>
<dbReference type="Pfam" id="PF04820">
    <property type="entry name" value="Trp_halogenase"/>
    <property type="match status" value="2"/>
</dbReference>
<proteinExistence type="predicted"/>
<accession>A0A8T4IEP8</accession>
<keyword evidence="2" id="KW-1185">Reference proteome</keyword>
<reference evidence="1" key="1">
    <citation type="submission" date="2021-04" db="EMBL/GenBank/DDBJ databases">
        <title>Ouciella asimina sp. nov., isolated from the surface seawater in the hydrothermal field of Okinawa Trough.</title>
        <authorList>
            <person name="Shuang W."/>
        </authorList>
    </citation>
    <scope>NUCLEOTIDE SEQUENCE</scope>
    <source>
        <strain evidence="1">LXI357</strain>
    </source>
</reference>
<gene>
    <name evidence="1" type="ORF">J7S20_08445</name>
</gene>
<dbReference type="InterPro" id="IPR006905">
    <property type="entry name" value="Flavin_halogenase"/>
</dbReference>
<dbReference type="Gene3D" id="3.50.50.60">
    <property type="entry name" value="FAD/NAD(P)-binding domain"/>
    <property type="match status" value="2"/>
</dbReference>
<dbReference type="EMBL" id="JAGRQC010000002">
    <property type="protein sequence ID" value="MBR0552532.1"/>
    <property type="molecule type" value="Genomic_DNA"/>
</dbReference>
<evidence type="ECO:0000313" key="1">
    <source>
        <dbReference type="EMBL" id="MBR0552532.1"/>
    </source>
</evidence>
<comment type="caution">
    <text evidence="1">The sequence shown here is derived from an EMBL/GenBank/DDBJ whole genome shotgun (WGS) entry which is preliminary data.</text>
</comment>
<name>A0A8T4IEP8_9SPHN</name>
<protein>
    <submittedName>
        <fullName evidence="1">Tryptophan 7-halogenase</fullName>
    </submittedName>
</protein>
<dbReference type="Proteomes" id="UP000676996">
    <property type="component" value="Unassembled WGS sequence"/>
</dbReference>
<dbReference type="InterPro" id="IPR036188">
    <property type="entry name" value="FAD/NAD-bd_sf"/>
</dbReference>
<dbReference type="RefSeq" id="WP_284053807.1">
    <property type="nucleotide sequence ID" value="NZ_JAGRQC010000002.1"/>
</dbReference>
<organism evidence="1 2">
    <name type="scientific">Stakelama marina</name>
    <dbReference type="NCBI Taxonomy" id="2826939"/>
    <lineage>
        <taxon>Bacteria</taxon>
        <taxon>Pseudomonadati</taxon>
        <taxon>Pseudomonadota</taxon>
        <taxon>Alphaproteobacteria</taxon>
        <taxon>Sphingomonadales</taxon>
        <taxon>Sphingomonadaceae</taxon>
        <taxon>Stakelama</taxon>
    </lineage>
</organism>
<sequence length="381" mass="40340">MTSAYPSAILVRGSGIVANAAAALLKRALPAARVALLKDGPAPFEVGACGAVMEQFHRKVGIGDAMFVREAGATRISATRFVDWPSGRDDALVPEAGEERFRGGVALHQLWLRAERDGADALPALAPLLGTGVQDGGFRFEASRYLALLERLAAHIGVETIDDAGEADLTVDCRPTTDRRDWEDWSSHLPALTVQAGGEAVPAAADTVRRDDDDLFWSAGARCYRLSPGGLTPGRRASAWQGDVVAAGPAAIAIPPLYGLPLTVALTDLLRLVQHLPPHRDAAATRDEYDRLTARFHAAVLDWAAAPFALGGAGMTPPAGLAEMASRFADRGRIPLREYDFVPRGAWIAALVAMGLRPRKLDPTALVPDSNTAARLIAAAS</sequence>
<dbReference type="GO" id="GO:0004497">
    <property type="term" value="F:monooxygenase activity"/>
    <property type="evidence" value="ECO:0007669"/>
    <property type="project" value="InterPro"/>
</dbReference>
<evidence type="ECO:0000313" key="2">
    <source>
        <dbReference type="Proteomes" id="UP000676996"/>
    </source>
</evidence>